<dbReference type="EMBL" id="LMTZ01000081">
    <property type="protein sequence ID" value="KST68081.1"/>
    <property type="molecule type" value="Genomic_DNA"/>
</dbReference>
<feature type="region of interest" description="Disordered" evidence="1">
    <location>
        <begin position="1"/>
        <end position="20"/>
    </location>
</feature>
<evidence type="ECO:0000256" key="1">
    <source>
        <dbReference type="SAM" id="MobiDB-lite"/>
    </source>
</evidence>
<dbReference type="Proteomes" id="UP000053372">
    <property type="component" value="Unassembled WGS sequence"/>
</dbReference>
<dbReference type="AlphaFoldDB" id="A0A0V7ZUN5"/>
<protein>
    <submittedName>
        <fullName evidence="2">Uncharacterized protein</fullName>
    </submittedName>
</protein>
<organism evidence="2 3">
    <name type="scientific">Mastigocoleus testarum BC008</name>
    <dbReference type="NCBI Taxonomy" id="371196"/>
    <lineage>
        <taxon>Bacteria</taxon>
        <taxon>Bacillati</taxon>
        <taxon>Cyanobacteriota</taxon>
        <taxon>Cyanophyceae</taxon>
        <taxon>Nostocales</taxon>
        <taxon>Hapalosiphonaceae</taxon>
        <taxon>Mastigocoleus</taxon>
    </lineage>
</organism>
<gene>
    <name evidence="2" type="ORF">BC008_00090</name>
</gene>
<proteinExistence type="predicted"/>
<name>A0A0V7ZUN5_9CYAN</name>
<accession>A0A0V7ZUN5</accession>
<keyword evidence="3" id="KW-1185">Reference proteome</keyword>
<sequence length="69" mass="7691">MQDVSAPGGEVKNQKSKALNPLPTNETSTFFWLGLKPLLCKGLKMCKLRVEVSRSYKVPCRHPFLVESG</sequence>
<evidence type="ECO:0000313" key="2">
    <source>
        <dbReference type="EMBL" id="KST68081.1"/>
    </source>
</evidence>
<comment type="caution">
    <text evidence="2">The sequence shown here is derived from an EMBL/GenBank/DDBJ whole genome shotgun (WGS) entry which is preliminary data.</text>
</comment>
<evidence type="ECO:0000313" key="3">
    <source>
        <dbReference type="Proteomes" id="UP000053372"/>
    </source>
</evidence>
<reference evidence="2 3" key="1">
    <citation type="journal article" date="2015" name="Genome Announc.">
        <title>Draft Genome of the Euendolithic (true boring) Cyanobacterium Mastigocoleus testarum strain BC008.</title>
        <authorList>
            <person name="Guida B.S."/>
            <person name="Garcia-Pichel F."/>
        </authorList>
    </citation>
    <scope>NUCLEOTIDE SEQUENCE [LARGE SCALE GENOMIC DNA]</scope>
    <source>
        <strain evidence="2 3">BC008</strain>
    </source>
</reference>